<evidence type="ECO:0000313" key="1">
    <source>
        <dbReference type="EMBL" id="TSO67466.1"/>
    </source>
</evidence>
<dbReference type="EMBL" id="VCAZ01000069">
    <property type="protein sequence ID" value="TSO67466.1"/>
    <property type="molecule type" value="Genomic_DNA"/>
</dbReference>
<dbReference type="Proteomes" id="UP000319801">
    <property type="component" value="Unassembled WGS sequence"/>
</dbReference>
<reference evidence="1 2" key="1">
    <citation type="journal article" date="2019" name="Genome Biol. Evol.">
        <title>Whole-Genome Sequencing of the Giant Devil Catfish, Bagarius yarrelli.</title>
        <authorList>
            <person name="Jiang W."/>
            <person name="Lv Y."/>
            <person name="Cheng L."/>
            <person name="Yang K."/>
            <person name="Chao B."/>
            <person name="Wang X."/>
            <person name="Li Y."/>
            <person name="Pan X."/>
            <person name="You X."/>
            <person name="Zhang Y."/>
            <person name="Yang J."/>
            <person name="Li J."/>
            <person name="Zhang X."/>
            <person name="Liu S."/>
            <person name="Sun C."/>
            <person name="Yang J."/>
            <person name="Shi Q."/>
        </authorList>
    </citation>
    <scope>NUCLEOTIDE SEQUENCE [LARGE SCALE GENOMIC DNA]</scope>
    <source>
        <strain evidence="1">JWS20170419001</strain>
        <tissue evidence="1">Muscle</tissue>
    </source>
</reference>
<dbReference type="AlphaFoldDB" id="A0A556UFD4"/>
<proteinExistence type="predicted"/>
<name>A0A556UFD4_BAGYA</name>
<accession>A0A556UFD4</accession>
<protein>
    <submittedName>
        <fullName evidence="1">Uncharacterized protein</fullName>
    </submittedName>
</protein>
<organism evidence="1 2">
    <name type="scientific">Bagarius yarrelli</name>
    <name type="common">Goonch</name>
    <name type="synonym">Bagrus yarrelli</name>
    <dbReference type="NCBI Taxonomy" id="175774"/>
    <lineage>
        <taxon>Eukaryota</taxon>
        <taxon>Metazoa</taxon>
        <taxon>Chordata</taxon>
        <taxon>Craniata</taxon>
        <taxon>Vertebrata</taxon>
        <taxon>Euteleostomi</taxon>
        <taxon>Actinopterygii</taxon>
        <taxon>Neopterygii</taxon>
        <taxon>Teleostei</taxon>
        <taxon>Ostariophysi</taxon>
        <taxon>Siluriformes</taxon>
        <taxon>Sisoridae</taxon>
        <taxon>Sisorinae</taxon>
        <taxon>Bagarius</taxon>
    </lineage>
</organism>
<gene>
    <name evidence="1" type="ORF">Baya_10193</name>
</gene>
<comment type="caution">
    <text evidence="1">The sequence shown here is derived from an EMBL/GenBank/DDBJ whole genome shotgun (WGS) entry which is preliminary data.</text>
</comment>
<sequence>MERSAEMIRDQQQGESTYTEVRQEAHFTLQTASQQVMLAHSVANLQVCIRAESNAPPQQRKTLLINSTFANIHEREKKKVTNSGVIS</sequence>
<keyword evidence="2" id="KW-1185">Reference proteome</keyword>
<evidence type="ECO:0000313" key="2">
    <source>
        <dbReference type="Proteomes" id="UP000319801"/>
    </source>
</evidence>